<feature type="chain" id="PRO_5030757210" description="Right handed beta helix domain-containing protein" evidence="1">
    <location>
        <begin position="18"/>
        <end position="307"/>
    </location>
</feature>
<accession>A0A7S2FXQ3</accession>
<reference evidence="3" key="1">
    <citation type="submission" date="2021-01" db="EMBL/GenBank/DDBJ databases">
        <authorList>
            <person name="Corre E."/>
            <person name="Pelletier E."/>
            <person name="Niang G."/>
            <person name="Scheremetjew M."/>
            <person name="Finn R."/>
            <person name="Kale V."/>
            <person name="Holt S."/>
            <person name="Cochrane G."/>
            <person name="Meng A."/>
            <person name="Brown T."/>
            <person name="Cohen L."/>
        </authorList>
    </citation>
    <scope>NUCLEOTIDE SEQUENCE</scope>
    <source>
        <strain evidence="3">CCMP1381</strain>
    </source>
</reference>
<evidence type="ECO:0000313" key="3">
    <source>
        <dbReference type="EMBL" id="CAD9416858.1"/>
    </source>
</evidence>
<feature type="signal peptide" evidence="1">
    <location>
        <begin position="1"/>
        <end position="17"/>
    </location>
</feature>
<dbReference type="InterPro" id="IPR039448">
    <property type="entry name" value="Beta_helix"/>
</dbReference>
<dbReference type="AlphaFoldDB" id="A0A7S2FXQ3"/>
<dbReference type="Pfam" id="PF13229">
    <property type="entry name" value="Beta_helix"/>
    <property type="match status" value="1"/>
</dbReference>
<organism evidence="3">
    <name type="scientific">Octactis speculum</name>
    <dbReference type="NCBI Taxonomy" id="3111310"/>
    <lineage>
        <taxon>Eukaryota</taxon>
        <taxon>Sar</taxon>
        <taxon>Stramenopiles</taxon>
        <taxon>Ochrophyta</taxon>
        <taxon>Dictyochophyceae</taxon>
        <taxon>Dictyochales</taxon>
        <taxon>Dictyochaceae</taxon>
        <taxon>Octactis</taxon>
    </lineage>
</organism>
<gene>
    <name evidence="3" type="ORF">DSPE1174_LOCUS12548</name>
</gene>
<keyword evidence="1" id="KW-0732">Signal</keyword>
<proteinExistence type="predicted"/>
<dbReference type="Gene3D" id="2.160.20.10">
    <property type="entry name" value="Single-stranded right-handed beta-helix, Pectin lyase-like"/>
    <property type="match status" value="1"/>
</dbReference>
<evidence type="ECO:0000256" key="1">
    <source>
        <dbReference type="SAM" id="SignalP"/>
    </source>
</evidence>
<dbReference type="InterPro" id="IPR012334">
    <property type="entry name" value="Pectin_lyas_fold"/>
</dbReference>
<dbReference type="SUPFAM" id="SSF51126">
    <property type="entry name" value="Pectin lyase-like"/>
    <property type="match status" value="1"/>
</dbReference>
<protein>
    <recommendedName>
        <fullName evidence="2">Right handed beta helix domain-containing protein</fullName>
    </recommendedName>
</protein>
<sequence length="307" mass="32877">MRKMLWLLSVGFQCAAALQTIDLTAQYAQNTPTVLNEAAFARLAEASIRAGRALELKGRTVLLNNNFKPKGALHLMGPGRIDGTGHSVFQLGGRRQRMSLTGVEIRHLCVSDDRREVGAAIFALGNSRVDLANCSVSSLRGYGVWIVQRGSVTAKHCLVSDCGRSGIVSFGDGSIVLDHCHVSRAAVHGVCVRGRSSVDIIASTISDSGTRGIYAYHNATLRMRDSTVTGTQDPSAHAVQVEALRSEDTVRLLIEDCRIDGNRGGGLLTAGNVVRESAISSFAFKEVVGRKVAVGSLREERGHVDPK</sequence>
<dbReference type="SMART" id="SM00710">
    <property type="entry name" value="PbH1"/>
    <property type="match status" value="6"/>
</dbReference>
<name>A0A7S2FXQ3_9STRA</name>
<dbReference type="InterPro" id="IPR006626">
    <property type="entry name" value="PbH1"/>
</dbReference>
<evidence type="ECO:0000259" key="2">
    <source>
        <dbReference type="Pfam" id="PF13229"/>
    </source>
</evidence>
<dbReference type="EMBL" id="HBGS01024725">
    <property type="protein sequence ID" value="CAD9416858.1"/>
    <property type="molecule type" value="Transcribed_RNA"/>
</dbReference>
<dbReference type="InterPro" id="IPR011050">
    <property type="entry name" value="Pectin_lyase_fold/virulence"/>
</dbReference>
<feature type="domain" description="Right handed beta helix" evidence="2">
    <location>
        <begin position="117"/>
        <end position="233"/>
    </location>
</feature>